<protein>
    <submittedName>
        <fullName evidence="1">Uncharacterized protein</fullName>
    </submittedName>
</protein>
<gene>
    <name evidence="1" type="primary">ORF26916</name>
</gene>
<organism evidence="1">
    <name type="scientific">Arion vulgaris</name>
    <dbReference type="NCBI Taxonomy" id="1028688"/>
    <lineage>
        <taxon>Eukaryota</taxon>
        <taxon>Metazoa</taxon>
        <taxon>Spiralia</taxon>
        <taxon>Lophotrochozoa</taxon>
        <taxon>Mollusca</taxon>
        <taxon>Gastropoda</taxon>
        <taxon>Heterobranchia</taxon>
        <taxon>Euthyneura</taxon>
        <taxon>Panpulmonata</taxon>
        <taxon>Eupulmonata</taxon>
        <taxon>Stylommatophora</taxon>
        <taxon>Helicina</taxon>
        <taxon>Arionoidea</taxon>
        <taxon>Arionidae</taxon>
        <taxon>Arion</taxon>
    </lineage>
</organism>
<dbReference type="EMBL" id="HACG01009283">
    <property type="protein sequence ID" value="CEK56148.1"/>
    <property type="molecule type" value="Transcribed_RNA"/>
</dbReference>
<accession>A0A0B6YIU3</accession>
<evidence type="ECO:0000313" key="1">
    <source>
        <dbReference type="EMBL" id="CEK56148.1"/>
    </source>
</evidence>
<reference evidence="1" key="1">
    <citation type="submission" date="2014-12" db="EMBL/GenBank/DDBJ databases">
        <title>Insight into the proteome of Arion vulgaris.</title>
        <authorList>
            <person name="Aradska J."/>
            <person name="Bulat T."/>
            <person name="Smidak R."/>
            <person name="Sarate P."/>
            <person name="Gangsoo J."/>
            <person name="Sialana F."/>
            <person name="Bilban M."/>
            <person name="Lubec G."/>
        </authorList>
    </citation>
    <scope>NUCLEOTIDE SEQUENCE</scope>
    <source>
        <tissue evidence="1">Skin</tissue>
    </source>
</reference>
<name>A0A0B6YIU3_9EUPU</name>
<feature type="non-terminal residue" evidence="1">
    <location>
        <position position="1"/>
    </location>
</feature>
<sequence length="63" mass="7051">DLLPSNKLCHTASRHQVKYPKVPQIKVKIMEVLWCQMAAHQLSTVKEGRAKNGILAAAPIEIF</sequence>
<proteinExistence type="predicted"/>
<dbReference type="AlphaFoldDB" id="A0A0B6YIU3"/>